<dbReference type="Proteomes" id="UP001500740">
    <property type="component" value="Unassembled WGS sequence"/>
</dbReference>
<dbReference type="PANTHER" id="PTHR31157">
    <property type="entry name" value="SCP DOMAIN-CONTAINING PROTEIN"/>
    <property type="match status" value="1"/>
</dbReference>
<evidence type="ECO:0000313" key="5">
    <source>
        <dbReference type="Proteomes" id="UP001500740"/>
    </source>
</evidence>
<feature type="domain" description="SCP" evidence="3">
    <location>
        <begin position="232"/>
        <end position="346"/>
    </location>
</feature>
<keyword evidence="2" id="KW-1133">Transmembrane helix</keyword>
<dbReference type="Pfam" id="PF00188">
    <property type="entry name" value="CAP"/>
    <property type="match status" value="2"/>
</dbReference>
<keyword evidence="2" id="KW-0472">Membrane</keyword>
<keyword evidence="2" id="KW-0812">Transmembrane</keyword>
<feature type="domain" description="SCP" evidence="3">
    <location>
        <begin position="100"/>
        <end position="213"/>
    </location>
</feature>
<dbReference type="EMBL" id="BAAACZ010000009">
    <property type="protein sequence ID" value="GAA0459431.1"/>
    <property type="molecule type" value="Genomic_DNA"/>
</dbReference>
<keyword evidence="5" id="KW-1185">Reference proteome</keyword>
<keyword evidence="1" id="KW-0175">Coiled coil</keyword>
<dbReference type="InterPro" id="IPR014044">
    <property type="entry name" value="CAP_dom"/>
</dbReference>
<gene>
    <name evidence="4" type="ORF">GCM10008935_13390</name>
</gene>
<dbReference type="InterPro" id="IPR035940">
    <property type="entry name" value="CAP_sf"/>
</dbReference>
<evidence type="ECO:0000256" key="1">
    <source>
        <dbReference type="SAM" id="Coils"/>
    </source>
</evidence>
<organism evidence="4 5">
    <name type="scientific">Alkalibacillus silvisoli</name>
    <dbReference type="NCBI Taxonomy" id="392823"/>
    <lineage>
        <taxon>Bacteria</taxon>
        <taxon>Bacillati</taxon>
        <taxon>Bacillota</taxon>
        <taxon>Bacilli</taxon>
        <taxon>Bacillales</taxon>
        <taxon>Bacillaceae</taxon>
        <taxon>Alkalibacillus</taxon>
    </lineage>
</organism>
<dbReference type="Gene3D" id="3.40.33.10">
    <property type="entry name" value="CAP"/>
    <property type="match status" value="2"/>
</dbReference>
<proteinExistence type="predicted"/>
<reference evidence="5" key="1">
    <citation type="journal article" date="2019" name="Int. J. Syst. Evol. Microbiol.">
        <title>The Global Catalogue of Microorganisms (GCM) 10K type strain sequencing project: providing services to taxonomists for standard genome sequencing and annotation.</title>
        <authorList>
            <consortium name="The Broad Institute Genomics Platform"/>
            <consortium name="The Broad Institute Genome Sequencing Center for Infectious Disease"/>
            <person name="Wu L."/>
            <person name="Ma J."/>
        </authorList>
    </citation>
    <scope>NUCLEOTIDE SEQUENCE [LARGE SCALE GENOMIC DNA]</scope>
    <source>
        <strain evidence="5">JCM 14193</strain>
    </source>
</reference>
<dbReference type="CDD" id="cd05379">
    <property type="entry name" value="CAP_bacterial"/>
    <property type="match status" value="2"/>
</dbReference>
<accession>A0ABP3JS94</accession>
<comment type="caution">
    <text evidence="4">The sequence shown here is derived from an EMBL/GenBank/DDBJ whole genome shotgun (WGS) entry which is preliminary data.</text>
</comment>
<feature type="transmembrane region" description="Helical" evidence="2">
    <location>
        <begin position="6"/>
        <end position="24"/>
    </location>
</feature>
<name>A0ABP3JS94_9BACI</name>
<evidence type="ECO:0000256" key="2">
    <source>
        <dbReference type="SAM" id="Phobius"/>
    </source>
</evidence>
<evidence type="ECO:0000313" key="4">
    <source>
        <dbReference type="EMBL" id="GAA0459431.1"/>
    </source>
</evidence>
<protein>
    <recommendedName>
        <fullName evidence="3">SCP domain-containing protein</fullName>
    </recommendedName>
</protein>
<dbReference type="RefSeq" id="WP_343782605.1">
    <property type="nucleotide sequence ID" value="NZ_BAAACZ010000009.1"/>
</dbReference>
<evidence type="ECO:0000259" key="3">
    <source>
        <dbReference type="Pfam" id="PF00188"/>
    </source>
</evidence>
<sequence length="349" mass="39943">MKKPVVGLTLLVCILGVFLVYMLLNNLYEHEVNMKASANELLVNNHSLERSLIELQYERENTTNEEVEDDDSDEVVLEEIEEEVDETISDEELTEELITKMNRYREDRGLTQFNTLEDLHEAATLKSADMKDNHYFDMESPNLGNASDIIGSYDIPYFSIAASLSAGVQDPVRVFEQLKDGNFSNYLYDPEFTHVGVGYESGGSYGHYWTVYFIDHPIEQDVDEMEELVFKIVNEIREENGLDQFLRHDDLAEVARMKSEDMRDYNYVAHESPNYGAPYEMVEHFEIDNRGSAENIAAGQKTPEEVVGGWMNSDGHRANILNEDLTHLGVGFAQGGEQNSYWTQLFIIE</sequence>
<dbReference type="SUPFAM" id="SSF55797">
    <property type="entry name" value="PR-1-like"/>
    <property type="match status" value="2"/>
</dbReference>
<dbReference type="PANTHER" id="PTHR31157:SF1">
    <property type="entry name" value="SCP DOMAIN-CONTAINING PROTEIN"/>
    <property type="match status" value="1"/>
</dbReference>
<feature type="coiled-coil region" evidence="1">
    <location>
        <begin position="45"/>
        <end position="97"/>
    </location>
</feature>